<dbReference type="EMBL" id="AP015032">
    <property type="protein sequence ID" value="BAW27511.1"/>
    <property type="molecule type" value="Genomic_DNA"/>
</dbReference>
<dbReference type="AlphaFoldDB" id="A0A1L7NPY4"/>
<accession>A0A1L7NPY4</accession>
<name>A0A1L7NPY4_PSEPU</name>
<dbReference type="PROSITE" id="PS50943">
    <property type="entry name" value="HTH_CROC1"/>
    <property type="match status" value="1"/>
</dbReference>
<organism evidence="3 4">
    <name type="scientific">Pseudomonas putida</name>
    <name type="common">Arthrobacter siderocapsulatus</name>
    <dbReference type="NCBI Taxonomy" id="303"/>
    <lineage>
        <taxon>Bacteria</taxon>
        <taxon>Pseudomonadati</taxon>
        <taxon>Pseudomonadota</taxon>
        <taxon>Gammaproteobacteria</taxon>
        <taxon>Pseudomonadales</taxon>
        <taxon>Pseudomonadaceae</taxon>
        <taxon>Pseudomonas</taxon>
    </lineage>
</organism>
<feature type="region of interest" description="Disordered" evidence="1">
    <location>
        <begin position="1"/>
        <end position="22"/>
    </location>
</feature>
<dbReference type="SUPFAM" id="SSF47413">
    <property type="entry name" value="lambda repressor-like DNA-binding domains"/>
    <property type="match status" value="1"/>
</dbReference>
<dbReference type="InterPro" id="IPR010982">
    <property type="entry name" value="Lambda_DNA-bd_dom_sf"/>
</dbReference>
<proteinExistence type="predicted"/>
<gene>
    <name evidence="3" type="ORF">KF715C_pC780</name>
</gene>
<reference evidence="3 4" key="1">
    <citation type="submission" date="2015-11" db="EMBL/GenBank/DDBJ databases">
        <title>Complete genome sequencing of a biphenyl-degrading bacterium, Pseudomonas putida KF715 (=NBRC110667).</title>
        <authorList>
            <person name="Suenaga H."/>
            <person name="Fujihara N."/>
            <person name="Watanabe T."/>
            <person name="Hirose J."/>
            <person name="Kimura N."/>
            <person name="Yamazoe A."/>
            <person name="Hosoyama A."/>
            <person name="Shimodaira J."/>
            <person name="Furukawa K."/>
        </authorList>
    </citation>
    <scope>NUCLEOTIDE SEQUENCE [LARGE SCALE GENOMIC DNA]</scope>
    <source>
        <strain evidence="3 4">KF715</strain>
        <plasmid evidence="4">Plasmid pkf715c dna</plasmid>
    </source>
</reference>
<evidence type="ECO:0000259" key="2">
    <source>
        <dbReference type="PROSITE" id="PS50943"/>
    </source>
</evidence>
<keyword evidence="3" id="KW-0614">Plasmid</keyword>
<evidence type="ECO:0000256" key="1">
    <source>
        <dbReference type="SAM" id="MobiDB-lite"/>
    </source>
</evidence>
<feature type="domain" description="HTH cro/C1-type" evidence="2">
    <location>
        <begin position="78"/>
        <end position="116"/>
    </location>
</feature>
<dbReference type="GO" id="GO:0003677">
    <property type="term" value="F:DNA binding"/>
    <property type="evidence" value="ECO:0007669"/>
    <property type="project" value="InterPro"/>
</dbReference>
<dbReference type="CDD" id="cd00093">
    <property type="entry name" value="HTH_XRE"/>
    <property type="match status" value="1"/>
</dbReference>
<dbReference type="Proteomes" id="UP000218731">
    <property type="component" value="Plasmid pKF715C"/>
</dbReference>
<geneLocation type="plasmid" evidence="4">
    <name>pkf715c dna</name>
</geneLocation>
<dbReference type="SMART" id="SM00530">
    <property type="entry name" value="HTH_XRE"/>
    <property type="match status" value="1"/>
</dbReference>
<dbReference type="Gene3D" id="1.10.260.40">
    <property type="entry name" value="lambda repressor-like DNA-binding domains"/>
    <property type="match status" value="1"/>
</dbReference>
<sequence length="252" mass="27501">MEMYADTFLEPTKGQNEAEKGVLSPAESLFAETEDLGAGASPSEQYRLAEAELMAIVGPRLRKARKLAGFSESAAGLALAHKGVTQISLFENGRRAPSLNNLRLMANLYCVTTDYLLGAHDDVTRAPEEGNQAVLVGVMAEAVGHQFQSMVGAMARQSAIMLEGFSADRDLLRQVAATVDDLVGAVEVLSRQPGFDELRNGAKVLRLMGELHVTMQEHCNRVRLEKLAHDEVEPVTINPTEIKERVQQLLFV</sequence>
<protein>
    <submittedName>
        <fullName evidence="3">Helix-turn-helix domain-containing protein</fullName>
    </submittedName>
</protein>
<dbReference type="Pfam" id="PF01381">
    <property type="entry name" value="HTH_3"/>
    <property type="match status" value="1"/>
</dbReference>
<evidence type="ECO:0000313" key="3">
    <source>
        <dbReference type="EMBL" id="BAW27511.1"/>
    </source>
</evidence>
<evidence type="ECO:0000313" key="4">
    <source>
        <dbReference type="Proteomes" id="UP000218731"/>
    </source>
</evidence>
<dbReference type="InterPro" id="IPR001387">
    <property type="entry name" value="Cro/C1-type_HTH"/>
</dbReference>